<evidence type="ECO:0000256" key="1">
    <source>
        <dbReference type="ARBA" id="ARBA00022694"/>
    </source>
</evidence>
<dbReference type="EMBL" id="BDGU01000022">
    <property type="protein sequence ID" value="GAW00072.1"/>
    <property type="molecule type" value="Genomic_DNA"/>
</dbReference>
<reference evidence="3 4" key="1">
    <citation type="submission" date="2016-08" db="EMBL/GenBank/DDBJ databases">
        <authorList>
            <consortium name="Lentinula edodes genome sequencing consortium"/>
            <person name="Sakamoto Y."/>
            <person name="Nakade K."/>
            <person name="Sato S."/>
            <person name="Yoshida Y."/>
            <person name="Miyazaki K."/>
            <person name="Natsume S."/>
            <person name="Konno N."/>
        </authorList>
    </citation>
    <scope>NUCLEOTIDE SEQUENCE [LARGE SCALE GENOMIC DNA]</scope>
    <source>
        <strain evidence="3 4">NBRC 111202</strain>
    </source>
</reference>
<dbReference type="Pfam" id="PF00561">
    <property type="entry name" value="Abhydrolase_1"/>
    <property type="match status" value="1"/>
</dbReference>
<dbReference type="GO" id="GO:0008033">
    <property type="term" value="P:tRNA processing"/>
    <property type="evidence" value="ECO:0007669"/>
    <property type="project" value="UniProtKB-KW"/>
</dbReference>
<organism evidence="3 4">
    <name type="scientific">Lentinula edodes</name>
    <name type="common">Shiitake mushroom</name>
    <name type="synonym">Lentinus edodes</name>
    <dbReference type="NCBI Taxonomy" id="5353"/>
    <lineage>
        <taxon>Eukaryota</taxon>
        <taxon>Fungi</taxon>
        <taxon>Dikarya</taxon>
        <taxon>Basidiomycota</taxon>
        <taxon>Agaricomycotina</taxon>
        <taxon>Agaricomycetes</taxon>
        <taxon>Agaricomycetidae</taxon>
        <taxon>Agaricales</taxon>
        <taxon>Marasmiineae</taxon>
        <taxon>Omphalotaceae</taxon>
        <taxon>Lentinula</taxon>
    </lineage>
</organism>
<dbReference type="InterPro" id="IPR002738">
    <property type="entry name" value="RNase_P_p30"/>
</dbReference>
<dbReference type="Proteomes" id="UP000188533">
    <property type="component" value="Unassembled WGS sequence"/>
</dbReference>
<dbReference type="STRING" id="5353.A0A1Q3DYK0"/>
<dbReference type="PANTHER" id="PTHR43433">
    <property type="entry name" value="HYDROLASE, ALPHA/BETA FOLD FAMILY PROTEIN"/>
    <property type="match status" value="1"/>
</dbReference>
<keyword evidence="4" id="KW-1185">Reference proteome</keyword>
<dbReference type="SUPFAM" id="SSF89550">
    <property type="entry name" value="PHP domain-like"/>
    <property type="match status" value="1"/>
</dbReference>
<protein>
    <submittedName>
        <fullName evidence="3">Alpha beta-hydrolase</fullName>
    </submittedName>
</protein>
<dbReference type="InterPro" id="IPR029058">
    <property type="entry name" value="AB_hydrolase_fold"/>
</dbReference>
<dbReference type="GO" id="GO:0016787">
    <property type="term" value="F:hydrolase activity"/>
    <property type="evidence" value="ECO:0007669"/>
    <property type="project" value="UniProtKB-KW"/>
</dbReference>
<accession>A0A1Q3DYK0</accession>
<dbReference type="Gene3D" id="3.20.20.140">
    <property type="entry name" value="Metal-dependent hydrolases"/>
    <property type="match status" value="1"/>
</dbReference>
<evidence type="ECO:0000313" key="4">
    <source>
        <dbReference type="Proteomes" id="UP000188533"/>
    </source>
</evidence>
<dbReference type="Pfam" id="PF01876">
    <property type="entry name" value="RNase_P_p30"/>
    <property type="match status" value="1"/>
</dbReference>
<dbReference type="AlphaFoldDB" id="A0A1Q3DYK0"/>
<dbReference type="InterPro" id="IPR000073">
    <property type="entry name" value="AB_hydrolase_1"/>
</dbReference>
<evidence type="ECO:0000313" key="3">
    <source>
        <dbReference type="EMBL" id="GAW00072.1"/>
    </source>
</evidence>
<sequence>MTSELQTLFDPQTCTRKGLCPVTDIRNKGDPLESHSLYFEQHGSGPEKIIFIMGLNSSSFAWLPQVKHFSRIPKYTVLVFDNRGVGNSTTPKGPYTTTGMAEDAIALLNYLGFTEPRSIHVVGLSLGGMISQELAYRIPERMISLTLGVTTAGGHIWNNLPPWKGFKALLRMTFMKDPAQKIPILLDLLYTSPWIDEKAVDDPRGRTNREVEFESYARRFQTTRPQTLIGALSQMSSGLTHHVSAERLRQISKSIPKVTLATGDQDNLVSPDNTIYLKTHMKEAEVVTFENTGHAIHYQRPREFNAMLERVFEEGRENLHDLSGPKKGKGKQQQASNSPQFTVAQLNAIDAHLDLLVHLGYTVICFNQTVNKKIDPKIHVNPLNELLEKLKPRPGILFLKRLSVILDEDSEKGFGLINANTSYFNSYDILSLIPTTQATFALACLTHTLPSPLTTHIISIPLTLPRFPFHLKHTLIRTAIKNGAVFEINYVGALGGESDSILLDAGAAEANGGNAKRNWWAAARELVRVTKGKGLIVSGGVVAQADMRAPRDVANLITLLGLPQDAAHAACTSVPKSLILRAPIM</sequence>
<name>A0A1Q3DYK0_LENED</name>
<dbReference type="SUPFAM" id="SSF53474">
    <property type="entry name" value="alpha/beta-Hydrolases"/>
    <property type="match status" value="1"/>
</dbReference>
<dbReference type="Gene3D" id="3.40.50.1820">
    <property type="entry name" value="alpha/beta hydrolase"/>
    <property type="match status" value="1"/>
</dbReference>
<dbReference type="InterPro" id="IPR016195">
    <property type="entry name" value="Pol/histidinol_Pase-like"/>
</dbReference>
<keyword evidence="3" id="KW-0378">Hydrolase</keyword>
<evidence type="ECO:0000259" key="2">
    <source>
        <dbReference type="Pfam" id="PF00561"/>
    </source>
</evidence>
<keyword evidence="1" id="KW-0819">tRNA processing</keyword>
<dbReference type="PANTHER" id="PTHR43433:SF5">
    <property type="entry name" value="AB HYDROLASE-1 DOMAIN-CONTAINING PROTEIN"/>
    <property type="match status" value="1"/>
</dbReference>
<reference evidence="3 4" key="2">
    <citation type="submission" date="2017-02" db="EMBL/GenBank/DDBJ databases">
        <title>A genome survey and senescence transcriptome analysis in Lentinula edodes.</title>
        <authorList>
            <person name="Sakamoto Y."/>
            <person name="Nakade K."/>
            <person name="Sato S."/>
            <person name="Yoshida Y."/>
            <person name="Miyazaki K."/>
            <person name="Natsume S."/>
            <person name="Konno N."/>
        </authorList>
    </citation>
    <scope>NUCLEOTIDE SEQUENCE [LARGE SCALE GENOMIC DNA]</scope>
    <source>
        <strain evidence="3 4">NBRC 111202</strain>
    </source>
</reference>
<comment type="caution">
    <text evidence="3">The sequence shown here is derived from an EMBL/GenBank/DDBJ whole genome shotgun (WGS) entry which is preliminary data.</text>
</comment>
<gene>
    <name evidence="3" type="ORF">LENED_001564</name>
</gene>
<feature type="domain" description="AB hydrolase-1" evidence="2">
    <location>
        <begin position="49"/>
        <end position="301"/>
    </location>
</feature>
<dbReference type="InterPro" id="IPR050471">
    <property type="entry name" value="AB_hydrolase"/>
</dbReference>
<proteinExistence type="predicted"/>